<dbReference type="Proteomes" id="UP000585474">
    <property type="component" value="Unassembled WGS sequence"/>
</dbReference>
<keyword evidence="3" id="KW-1185">Reference proteome</keyword>
<feature type="compositionally biased region" description="Low complexity" evidence="1">
    <location>
        <begin position="48"/>
        <end position="57"/>
    </location>
</feature>
<organism evidence="2 3">
    <name type="scientific">Actinidia rufa</name>
    <dbReference type="NCBI Taxonomy" id="165716"/>
    <lineage>
        <taxon>Eukaryota</taxon>
        <taxon>Viridiplantae</taxon>
        <taxon>Streptophyta</taxon>
        <taxon>Embryophyta</taxon>
        <taxon>Tracheophyta</taxon>
        <taxon>Spermatophyta</taxon>
        <taxon>Magnoliopsida</taxon>
        <taxon>eudicotyledons</taxon>
        <taxon>Gunneridae</taxon>
        <taxon>Pentapetalae</taxon>
        <taxon>asterids</taxon>
        <taxon>Ericales</taxon>
        <taxon>Actinidiaceae</taxon>
        <taxon>Actinidia</taxon>
    </lineage>
</organism>
<reference evidence="2 3" key="1">
    <citation type="submission" date="2019-07" db="EMBL/GenBank/DDBJ databases">
        <title>De Novo Assembly of kiwifruit Actinidia rufa.</title>
        <authorList>
            <person name="Sugita-Konishi S."/>
            <person name="Sato K."/>
            <person name="Mori E."/>
            <person name="Abe Y."/>
            <person name="Kisaki G."/>
            <person name="Hamano K."/>
            <person name="Suezawa K."/>
            <person name="Otani M."/>
            <person name="Fukuda T."/>
            <person name="Manabe T."/>
            <person name="Gomi K."/>
            <person name="Tabuchi M."/>
            <person name="Akimitsu K."/>
            <person name="Kataoka I."/>
        </authorList>
    </citation>
    <scope>NUCLEOTIDE SEQUENCE [LARGE SCALE GENOMIC DNA]</scope>
    <source>
        <strain evidence="3">cv. Fuchu</strain>
    </source>
</reference>
<evidence type="ECO:0000313" key="3">
    <source>
        <dbReference type="Proteomes" id="UP000585474"/>
    </source>
</evidence>
<sequence length="86" mass="8999">MLAADNPIPPRPLPILVPPSSPPIPNGSLSPIGYQDPSPRPPSPSPASSPESGMSPPLVSRSSAEAEYRAMTQGTSEILWLRSLSN</sequence>
<comment type="caution">
    <text evidence="2">The sequence shown here is derived from an EMBL/GenBank/DDBJ whole genome shotgun (WGS) entry which is preliminary data.</text>
</comment>
<gene>
    <name evidence="2" type="ORF">Acr_06g0014660</name>
</gene>
<feature type="compositionally biased region" description="Pro residues" evidence="1">
    <location>
        <begin position="7"/>
        <end position="25"/>
    </location>
</feature>
<feature type="compositionally biased region" description="Pro residues" evidence="1">
    <location>
        <begin position="38"/>
        <end position="47"/>
    </location>
</feature>
<protein>
    <submittedName>
        <fullName evidence="2">Uncharacterized protein</fullName>
    </submittedName>
</protein>
<name>A0A7J0ETJ1_9ERIC</name>
<dbReference type="AlphaFoldDB" id="A0A7J0ETJ1"/>
<dbReference type="EMBL" id="BJWL01000006">
    <property type="protein sequence ID" value="GFY89526.1"/>
    <property type="molecule type" value="Genomic_DNA"/>
</dbReference>
<evidence type="ECO:0000313" key="2">
    <source>
        <dbReference type="EMBL" id="GFY89526.1"/>
    </source>
</evidence>
<evidence type="ECO:0000256" key="1">
    <source>
        <dbReference type="SAM" id="MobiDB-lite"/>
    </source>
</evidence>
<proteinExistence type="predicted"/>
<accession>A0A7J0ETJ1</accession>
<feature type="region of interest" description="Disordered" evidence="1">
    <location>
        <begin position="1"/>
        <end position="70"/>
    </location>
</feature>